<feature type="domain" description="Phospholipase/carboxylesterase/thioesterase" evidence="4">
    <location>
        <begin position="128"/>
        <end position="322"/>
    </location>
</feature>
<dbReference type="PANTHER" id="PTHR10655:SF17">
    <property type="entry name" value="LYSOPHOSPHOLIPASE-LIKE PROTEIN 1"/>
    <property type="match status" value="1"/>
</dbReference>
<dbReference type="Proteomes" id="UP000574390">
    <property type="component" value="Unassembled WGS sequence"/>
</dbReference>
<dbReference type="InterPro" id="IPR029058">
    <property type="entry name" value="AB_hydrolase_fold"/>
</dbReference>
<dbReference type="SUPFAM" id="SSF53474">
    <property type="entry name" value="alpha/beta-Hydrolases"/>
    <property type="match status" value="1"/>
</dbReference>
<dbReference type="AlphaFoldDB" id="A0A7J6QG48"/>
<dbReference type="GO" id="GO:0052689">
    <property type="term" value="F:carboxylic ester hydrolase activity"/>
    <property type="evidence" value="ECO:0007669"/>
    <property type="project" value="TreeGrafter"/>
</dbReference>
<feature type="non-terminal residue" evidence="5">
    <location>
        <position position="435"/>
    </location>
</feature>
<evidence type="ECO:0000313" key="5">
    <source>
        <dbReference type="EMBL" id="KAF4707197.1"/>
    </source>
</evidence>
<dbReference type="Gene3D" id="3.40.50.1820">
    <property type="entry name" value="alpha/beta hydrolase"/>
    <property type="match status" value="1"/>
</dbReference>
<dbReference type="InterPro" id="IPR050565">
    <property type="entry name" value="LYPA1-2/EST-like"/>
</dbReference>
<dbReference type="GO" id="GO:0008474">
    <property type="term" value="F:palmitoyl-(protein) hydrolase activity"/>
    <property type="evidence" value="ECO:0007669"/>
    <property type="project" value="TreeGrafter"/>
</dbReference>
<protein>
    <submittedName>
        <fullName evidence="5">Acyl-protein thioesterase</fullName>
    </submittedName>
</protein>
<comment type="similarity">
    <text evidence="1">Belongs to the AB hydrolase superfamily. AB hydrolase 2 family.</text>
</comment>
<evidence type="ECO:0000256" key="2">
    <source>
        <dbReference type="ARBA" id="ARBA00022801"/>
    </source>
</evidence>
<name>A0A7J6QG48_PEROL</name>
<reference evidence="5 6" key="1">
    <citation type="submission" date="2020-04" db="EMBL/GenBank/DDBJ databases">
        <title>Perkinsus olseni comparative genomics.</title>
        <authorList>
            <person name="Bogema D.R."/>
        </authorList>
    </citation>
    <scope>NUCLEOTIDE SEQUENCE [LARGE SCALE GENOMIC DNA]</scope>
    <source>
        <strain evidence="5">ATCC PRA-205</strain>
    </source>
</reference>
<keyword evidence="2" id="KW-0378">Hydrolase</keyword>
<evidence type="ECO:0000256" key="3">
    <source>
        <dbReference type="SAM" id="MobiDB-lite"/>
    </source>
</evidence>
<comment type="caution">
    <text evidence="5">The sequence shown here is derived from an EMBL/GenBank/DDBJ whole genome shotgun (WGS) entry which is preliminary data.</text>
</comment>
<feature type="non-terminal residue" evidence="5">
    <location>
        <position position="1"/>
    </location>
</feature>
<dbReference type="Pfam" id="PF02230">
    <property type="entry name" value="Abhydrolase_2"/>
    <property type="match status" value="1"/>
</dbReference>
<proteinExistence type="inferred from homology"/>
<gene>
    <name evidence="5" type="primary">LYPLA1_7</name>
    <name evidence="5" type="ORF">FOZ62_031782</name>
</gene>
<dbReference type="InterPro" id="IPR003140">
    <property type="entry name" value="PLipase/COase/thioEstase"/>
</dbReference>
<accession>A0A7J6QG48</accession>
<evidence type="ECO:0000259" key="4">
    <source>
        <dbReference type="Pfam" id="PF02230"/>
    </source>
</evidence>
<dbReference type="PANTHER" id="PTHR10655">
    <property type="entry name" value="LYSOPHOSPHOLIPASE-RELATED"/>
    <property type="match status" value="1"/>
</dbReference>
<dbReference type="EMBL" id="JABANM010029897">
    <property type="protein sequence ID" value="KAF4707197.1"/>
    <property type="molecule type" value="Genomic_DNA"/>
</dbReference>
<feature type="region of interest" description="Disordered" evidence="3">
    <location>
        <begin position="16"/>
        <end position="54"/>
    </location>
</feature>
<sequence>YEEDVMPVASQDLGHVCSPIGGGRPPLSEVSFMPPFTPDRRGSSVEEMQEEQDDPTIAVATPFTDLGMYDDLEVPWSPQERAPSVASGSPASSLGFPRSSALRTALEVLWAKQNEPTPTFQGLVRENPVKAFMEFPSTRFILPTARVQPVTVNMGAPMPSWYDIKSLTSSKLEASAEGIEESAARIREIISKEMADTGVTRKDIVLAGFSQGAAMSYWVGLQDDESYAGVVAMSGYLPRASRLVAACSSRVNFILSPAAAGRSTPVLHCHGDSDTMVPSDAAVATLNHLQDAGLEDVTFMIYPGMHHSACGEEIRHIAVWLKLKAKLGCREREALVPGPTADILESLTTRELQEAASVFHLPSPDEDKSTEELRKDLIASLAAALSNRRSFSKMSHNVASRENGKVLVLTPKQGQVDSAVFLMHGLGDTANGWLD</sequence>
<evidence type="ECO:0000313" key="6">
    <source>
        <dbReference type="Proteomes" id="UP000574390"/>
    </source>
</evidence>
<organism evidence="5 6">
    <name type="scientific">Perkinsus olseni</name>
    <name type="common">Perkinsus atlanticus</name>
    <dbReference type="NCBI Taxonomy" id="32597"/>
    <lineage>
        <taxon>Eukaryota</taxon>
        <taxon>Sar</taxon>
        <taxon>Alveolata</taxon>
        <taxon>Perkinsozoa</taxon>
        <taxon>Perkinsea</taxon>
        <taxon>Perkinsida</taxon>
        <taxon>Perkinsidae</taxon>
        <taxon>Perkinsus</taxon>
    </lineage>
</organism>
<evidence type="ECO:0000256" key="1">
    <source>
        <dbReference type="ARBA" id="ARBA00006499"/>
    </source>
</evidence>
<dbReference type="GO" id="GO:0005737">
    <property type="term" value="C:cytoplasm"/>
    <property type="evidence" value="ECO:0007669"/>
    <property type="project" value="TreeGrafter"/>
</dbReference>